<dbReference type="InterPro" id="IPR003593">
    <property type="entry name" value="AAA+_ATPase"/>
</dbReference>
<dbReference type="RefSeq" id="WP_270454061.1">
    <property type="nucleotide sequence ID" value="NZ_JADPIE010000004.1"/>
</dbReference>
<dbReference type="CDD" id="cd00130">
    <property type="entry name" value="PAS"/>
    <property type="match status" value="1"/>
</dbReference>
<sequence>MLNTKNTPDEITDPVELRRRLKSVKSELKALDTILNEAYEGIVVVDKNGYITKFNQAYEKFLGLKEEEVKGEFVADVIENTRMHLIVQNGEKEIGHIQRIQGNDMICHRLPIFDDDGETILGGVGVVIFKDVKELKSLNRRMEVLEEKLNKHKGELKRLQEAKYSFDNILTVNSRMKYLKKIAKRAAENNSAVLLDGATGTGKELFAHAIHKASYRKFGRFIRVNCAAIPSDLLESELFGYEEGAFTGASKEGKPGKFELANGGTIFLDEISSLPLKMQAKLLRVLQEKEFTRVGGTETIELDVRVIAASNENLETKIKNNNFRKDLYYRLNVIRLKLPPLKERKDDIPLLARKKLKDLISEFEIEDLEFASETLDYLKAYDWPGNIRELFNVIERTINFVEGRVIKPEHLPPIISEQANPVEQVSLNNQDFQFGETLNLKDNVARLEKESIQKALAMTGCNKSKAARLLGIHRTNLYDKLEKYDLNCD</sequence>
<feature type="domain" description="PAS" evidence="8">
    <location>
        <begin position="27"/>
        <end position="72"/>
    </location>
</feature>
<evidence type="ECO:0000259" key="7">
    <source>
        <dbReference type="PROSITE" id="PS50045"/>
    </source>
</evidence>
<dbReference type="AlphaFoldDB" id="A0A931AVZ6"/>
<reference evidence="9" key="1">
    <citation type="submission" date="2020-11" db="EMBL/GenBank/DDBJ databases">
        <title>Halonatronomonas betainensis gen. nov., sp. nov. a novel haloalkaliphilic representative of the family Halanaerobiacae capable of betaine degradation.</title>
        <authorList>
            <person name="Boltyanskaya Y."/>
            <person name="Kevbrin V."/>
            <person name="Detkova E."/>
            <person name="Grouzdev D.S."/>
            <person name="Koziaeva V."/>
            <person name="Zhilina T."/>
        </authorList>
    </citation>
    <scope>NUCLEOTIDE SEQUENCE</scope>
    <source>
        <strain evidence="9">Z-7014</strain>
    </source>
</reference>
<dbReference type="PANTHER" id="PTHR32071">
    <property type="entry name" value="TRANSCRIPTIONAL REGULATORY PROTEIN"/>
    <property type="match status" value="1"/>
</dbReference>
<dbReference type="NCBIfam" id="TIGR00229">
    <property type="entry name" value="sensory_box"/>
    <property type="match status" value="1"/>
</dbReference>
<dbReference type="PROSITE" id="PS50045">
    <property type="entry name" value="SIGMA54_INTERACT_4"/>
    <property type="match status" value="1"/>
</dbReference>
<dbReference type="Pfam" id="PF00158">
    <property type="entry name" value="Sigma54_activat"/>
    <property type="match status" value="1"/>
</dbReference>
<comment type="caution">
    <text evidence="9">The sequence shown here is derived from an EMBL/GenBank/DDBJ whole genome shotgun (WGS) entry which is preliminary data.</text>
</comment>
<keyword evidence="4" id="KW-0238">DNA-binding</keyword>
<dbReference type="PANTHER" id="PTHR32071:SF57">
    <property type="entry name" value="C4-DICARBOXYLATE TRANSPORT TRANSCRIPTIONAL REGULATORY PROTEIN DCTD"/>
    <property type="match status" value="1"/>
</dbReference>
<evidence type="ECO:0000256" key="5">
    <source>
        <dbReference type="ARBA" id="ARBA00023163"/>
    </source>
</evidence>
<dbReference type="SUPFAM" id="SSF52540">
    <property type="entry name" value="P-loop containing nucleoside triphosphate hydrolases"/>
    <property type="match status" value="1"/>
</dbReference>
<evidence type="ECO:0000256" key="1">
    <source>
        <dbReference type="ARBA" id="ARBA00022741"/>
    </source>
</evidence>
<dbReference type="InterPro" id="IPR035965">
    <property type="entry name" value="PAS-like_dom_sf"/>
</dbReference>
<feature type="coiled-coil region" evidence="6">
    <location>
        <begin position="128"/>
        <end position="162"/>
    </location>
</feature>
<keyword evidence="5" id="KW-0804">Transcription</keyword>
<dbReference type="SMART" id="SM00091">
    <property type="entry name" value="PAS"/>
    <property type="match status" value="1"/>
</dbReference>
<dbReference type="Pfam" id="PF02954">
    <property type="entry name" value="HTH_8"/>
    <property type="match status" value="1"/>
</dbReference>
<evidence type="ECO:0000259" key="8">
    <source>
        <dbReference type="PROSITE" id="PS50112"/>
    </source>
</evidence>
<dbReference type="InterPro" id="IPR058031">
    <property type="entry name" value="AAA_lid_NorR"/>
</dbReference>
<dbReference type="FunFam" id="3.40.50.300:FF:000006">
    <property type="entry name" value="DNA-binding transcriptional regulator NtrC"/>
    <property type="match status" value="1"/>
</dbReference>
<protein>
    <submittedName>
        <fullName evidence="9">Sigma 54-interacting transcriptional regulator</fullName>
    </submittedName>
</protein>
<dbReference type="InterPro" id="IPR025944">
    <property type="entry name" value="Sigma_54_int_dom_CS"/>
</dbReference>
<dbReference type="GO" id="GO:0043565">
    <property type="term" value="F:sequence-specific DNA binding"/>
    <property type="evidence" value="ECO:0007669"/>
    <property type="project" value="InterPro"/>
</dbReference>
<dbReference type="Proteomes" id="UP000621436">
    <property type="component" value="Unassembled WGS sequence"/>
</dbReference>
<dbReference type="InterPro" id="IPR002197">
    <property type="entry name" value="HTH_Fis"/>
</dbReference>
<keyword evidence="3" id="KW-0805">Transcription regulation</keyword>
<feature type="domain" description="Sigma-54 factor interaction" evidence="7">
    <location>
        <begin position="169"/>
        <end position="399"/>
    </location>
</feature>
<keyword evidence="2" id="KW-0067">ATP-binding</keyword>
<dbReference type="Gene3D" id="1.10.10.60">
    <property type="entry name" value="Homeodomain-like"/>
    <property type="match status" value="1"/>
</dbReference>
<organism evidence="9 10">
    <name type="scientific">Halonatronomonas betaini</name>
    <dbReference type="NCBI Taxonomy" id="2778430"/>
    <lineage>
        <taxon>Bacteria</taxon>
        <taxon>Bacillati</taxon>
        <taxon>Bacillota</taxon>
        <taxon>Clostridia</taxon>
        <taxon>Halanaerobiales</taxon>
        <taxon>Halarsenatibacteraceae</taxon>
        <taxon>Halonatronomonas</taxon>
    </lineage>
</organism>
<dbReference type="SUPFAM" id="SSF55785">
    <property type="entry name" value="PYP-like sensor domain (PAS domain)"/>
    <property type="match status" value="1"/>
</dbReference>
<proteinExistence type="predicted"/>
<dbReference type="InterPro" id="IPR027417">
    <property type="entry name" value="P-loop_NTPase"/>
</dbReference>
<dbReference type="Gene3D" id="1.10.8.60">
    <property type="match status" value="1"/>
</dbReference>
<dbReference type="SMART" id="SM00382">
    <property type="entry name" value="AAA"/>
    <property type="match status" value="1"/>
</dbReference>
<dbReference type="InterPro" id="IPR009057">
    <property type="entry name" value="Homeodomain-like_sf"/>
</dbReference>
<name>A0A931AVZ6_9FIRM</name>
<dbReference type="PRINTS" id="PR01590">
    <property type="entry name" value="HTHFIS"/>
</dbReference>
<dbReference type="GO" id="GO:0005524">
    <property type="term" value="F:ATP binding"/>
    <property type="evidence" value="ECO:0007669"/>
    <property type="project" value="UniProtKB-KW"/>
</dbReference>
<dbReference type="InterPro" id="IPR000014">
    <property type="entry name" value="PAS"/>
</dbReference>
<dbReference type="PROSITE" id="PS50112">
    <property type="entry name" value="PAS"/>
    <property type="match status" value="1"/>
</dbReference>
<keyword evidence="10" id="KW-1185">Reference proteome</keyword>
<evidence type="ECO:0000256" key="3">
    <source>
        <dbReference type="ARBA" id="ARBA00023015"/>
    </source>
</evidence>
<evidence type="ECO:0000256" key="4">
    <source>
        <dbReference type="ARBA" id="ARBA00023125"/>
    </source>
</evidence>
<dbReference type="InterPro" id="IPR002078">
    <property type="entry name" value="Sigma_54_int"/>
</dbReference>
<dbReference type="EMBL" id="JADPIE010000004">
    <property type="protein sequence ID" value="MBF8437116.1"/>
    <property type="molecule type" value="Genomic_DNA"/>
</dbReference>
<evidence type="ECO:0000313" key="10">
    <source>
        <dbReference type="Proteomes" id="UP000621436"/>
    </source>
</evidence>
<keyword evidence="6" id="KW-0175">Coiled coil</keyword>
<dbReference type="InterPro" id="IPR025943">
    <property type="entry name" value="Sigma_54_int_dom_ATP-bd_2"/>
</dbReference>
<dbReference type="Pfam" id="PF25601">
    <property type="entry name" value="AAA_lid_14"/>
    <property type="match status" value="1"/>
</dbReference>
<dbReference type="PROSITE" id="PS00676">
    <property type="entry name" value="SIGMA54_INTERACT_2"/>
    <property type="match status" value="1"/>
</dbReference>
<gene>
    <name evidence="9" type="ORF">I0Q91_08510</name>
</gene>
<evidence type="ECO:0000256" key="2">
    <source>
        <dbReference type="ARBA" id="ARBA00022840"/>
    </source>
</evidence>
<evidence type="ECO:0000313" key="9">
    <source>
        <dbReference type="EMBL" id="MBF8437116.1"/>
    </source>
</evidence>
<dbReference type="SUPFAM" id="SSF46689">
    <property type="entry name" value="Homeodomain-like"/>
    <property type="match status" value="1"/>
</dbReference>
<keyword evidence="1" id="KW-0547">Nucleotide-binding</keyword>
<dbReference type="GO" id="GO:0006355">
    <property type="term" value="P:regulation of DNA-templated transcription"/>
    <property type="evidence" value="ECO:0007669"/>
    <property type="project" value="InterPro"/>
</dbReference>
<dbReference type="PROSITE" id="PS00688">
    <property type="entry name" value="SIGMA54_INTERACT_3"/>
    <property type="match status" value="1"/>
</dbReference>
<dbReference type="Gene3D" id="3.30.450.20">
    <property type="entry name" value="PAS domain"/>
    <property type="match status" value="1"/>
</dbReference>
<evidence type="ECO:0000256" key="6">
    <source>
        <dbReference type="SAM" id="Coils"/>
    </source>
</evidence>
<dbReference type="Pfam" id="PF13426">
    <property type="entry name" value="PAS_9"/>
    <property type="match status" value="1"/>
</dbReference>
<dbReference type="Gene3D" id="3.40.50.300">
    <property type="entry name" value="P-loop containing nucleotide triphosphate hydrolases"/>
    <property type="match status" value="1"/>
</dbReference>
<dbReference type="CDD" id="cd00009">
    <property type="entry name" value="AAA"/>
    <property type="match status" value="1"/>
</dbReference>
<accession>A0A931AVZ6</accession>